<evidence type="ECO:0000256" key="6">
    <source>
        <dbReference type="SAM" id="Phobius"/>
    </source>
</evidence>
<dbReference type="GO" id="GO:0016020">
    <property type="term" value="C:membrane"/>
    <property type="evidence" value="ECO:0007669"/>
    <property type="project" value="UniProtKB-SubCell"/>
</dbReference>
<dbReference type="PANTHER" id="PTHR11662:SF399">
    <property type="entry name" value="FI19708P1-RELATED"/>
    <property type="match status" value="1"/>
</dbReference>
<dbReference type="Pfam" id="PF07690">
    <property type="entry name" value="MFS_1"/>
    <property type="match status" value="1"/>
</dbReference>
<feature type="compositionally biased region" description="Basic and acidic residues" evidence="5">
    <location>
        <begin position="1"/>
        <end position="11"/>
    </location>
</feature>
<dbReference type="Proteomes" id="UP001530400">
    <property type="component" value="Unassembled WGS sequence"/>
</dbReference>
<dbReference type="InterPro" id="IPR020846">
    <property type="entry name" value="MFS_dom"/>
</dbReference>
<gene>
    <name evidence="8" type="ORF">ACHAWO_004278</name>
</gene>
<feature type="transmembrane region" description="Helical" evidence="6">
    <location>
        <begin position="342"/>
        <end position="360"/>
    </location>
</feature>
<feature type="transmembrane region" description="Helical" evidence="6">
    <location>
        <begin position="231"/>
        <end position="251"/>
    </location>
</feature>
<dbReference type="InterPro" id="IPR050382">
    <property type="entry name" value="MFS_Na/Anion_cotransporter"/>
</dbReference>
<sequence length="638" mass="68839">MEVPAEHDYAKKGGVYVGGEYESDDSDGSDEENDFEGDNDVSLNKCDVKIYLLKLKLNRMSDKVSSLATDTPSIQSCDIALNRFVRKPRRIAQNTRLDSFAKQRLSALKSKVMLEDEEVAAVEPIYVDDEFNDTKNNCDEEIDSSFSSETEQLRINTQLDPSFTPILVMCFLVTLLSALDRVAMSIAIISISDEYAFSETIKGNIASAVSYGYGLAILPIGVAVSVVSSRVLMMGGVALWSLATLGTPLMAELSNAGATTFLLPLLAVRGVMGAAEAVVLPTMQRVLANWVPAERKASILGTILAGFQVGTLGAYIVSPIVMDAMREIDGSPDGIDGWRGLFYVYGLLGLLWMVPWWLLARDAPGDSNRLSTGEDCQVSLINSMVEDDASLVLEECDIDVNDKLIESKSSIDGVKSLLQSAPWGDFVKSKGVWAMTLAHAAKNWELYNLLAWTPTFFSEHYGLNVKESALFSVVPSICGMVGGMTAGNVADYVLIKLEEMGTDRTRNVEKRTQVRKFVQSIALLGPAVCLYSLSNLPEEAATAQYLLGGAVGMQAFDVAGFGAATQDKAGSRWSGLLYSLTSLPGVLIGSLSVSVTGKILDAVPDGTGWVSVFQLNAAICTVGALCFAVLYDSKKEFE</sequence>
<evidence type="ECO:0000259" key="7">
    <source>
        <dbReference type="PROSITE" id="PS50850"/>
    </source>
</evidence>
<dbReference type="SUPFAM" id="SSF103473">
    <property type="entry name" value="MFS general substrate transporter"/>
    <property type="match status" value="1"/>
</dbReference>
<comment type="caution">
    <text evidence="8">The sequence shown here is derived from an EMBL/GenBank/DDBJ whole genome shotgun (WGS) entry which is preliminary data.</text>
</comment>
<protein>
    <recommendedName>
        <fullName evidence="7">Major facilitator superfamily (MFS) profile domain-containing protein</fullName>
    </recommendedName>
</protein>
<feature type="transmembrane region" description="Helical" evidence="6">
    <location>
        <begin position="609"/>
        <end position="631"/>
    </location>
</feature>
<feature type="domain" description="Major facilitator superfamily (MFS) profile" evidence="7">
    <location>
        <begin position="166"/>
        <end position="635"/>
    </location>
</feature>
<evidence type="ECO:0000256" key="4">
    <source>
        <dbReference type="ARBA" id="ARBA00023136"/>
    </source>
</evidence>
<evidence type="ECO:0000256" key="1">
    <source>
        <dbReference type="ARBA" id="ARBA00004141"/>
    </source>
</evidence>
<dbReference type="EMBL" id="JALLPJ020000312">
    <property type="protein sequence ID" value="KAL3795693.1"/>
    <property type="molecule type" value="Genomic_DNA"/>
</dbReference>
<keyword evidence="3 6" id="KW-1133">Transmembrane helix</keyword>
<feature type="transmembrane region" description="Helical" evidence="6">
    <location>
        <begin position="203"/>
        <end position="224"/>
    </location>
</feature>
<keyword evidence="9" id="KW-1185">Reference proteome</keyword>
<feature type="transmembrane region" description="Helical" evidence="6">
    <location>
        <begin position="257"/>
        <end position="279"/>
    </location>
</feature>
<feature type="compositionally biased region" description="Acidic residues" evidence="5">
    <location>
        <begin position="21"/>
        <end position="38"/>
    </location>
</feature>
<evidence type="ECO:0000256" key="2">
    <source>
        <dbReference type="ARBA" id="ARBA00022692"/>
    </source>
</evidence>
<feature type="region of interest" description="Disordered" evidence="5">
    <location>
        <begin position="1"/>
        <end position="38"/>
    </location>
</feature>
<accession>A0ABD3Q641</accession>
<feature type="transmembrane region" description="Helical" evidence="6">
    <location>
        <begin position="576"/>
        <end position="597"/>
    </location>
</feature>
<dbReference type="Gene3D" id="1.20.1250.20">
    <property type="entry name" value="MFS general substrate transporter like domains"/>
    <property type="match status" value="2"/>
</dbReference>
<evidence type="ECO:0000256" key="3">
    <source>
        <dbReference type="ARBA" id="ARBA00022989"/>
    </source>
</evidence>
<evidence type="ECO:0000313" key="8">
    <source>
        <dbReference type="EMBL" id="KAL3795693.1"/>
    </source>
</evidence>
<proteinExistence type="predicted"/>
<keyword evidence="4 6" id="KW-0472">Membrane</keyword>
<organism evidence="8 9">
    <name type="scientific">Cyclotella atomus</name>
    <dbReference type="NCBI Taxonomy" id="382360"/>
    <lineage>
        <taxon>Eukaryota</taxon>
        <taxon>Sar</taxon>
        <taxon>Stramenopiles</taxon>
        <taxon>Ochrophyta</taxon>
        <taxon>Bacillariophyta</taxon>
        <taxon>Coscinodiscophyceae</taxon>
        <taxon>Thalassiosirophycidae</taxon>
        <taxon>Stephanodiscales</taxon>
        <taxon>Stephanodiscaceae</taxon>
        <taxon>Cyclotella</taxon>
    </lineage>
</organism>
<dbReference type="AlphaFoldDB" id="A0ABD3Q641"/>
<evidence type="ECO:0000256" key="5">
    <source>
        <dbReference type="SAM" id="MobiDB-lite"/>
    </source>
</evidence>
<evidence type="ECO:0000313" key="9">
    <source>
        <dbReference type="Proteomes" id="UP001530400"/>
    </source>
</evidence>
<feature type="transmembrane region" description="Helical" evidence="6">
    <location>
        <begin position="166"/>
        <end position="191"/>
    </location>
</feature>
<dbReference type="InterPro" id="IPR011701">
    <property type="entry name" value="MFS"/>
</dbReference>
<name>A0ABD3Q641_9STRA</name>
<dbReference type="PROSITE" id="PS50850">
    <property type="entry name" value="MFS"/>
    <property type="match status" value="1"/>
</dbReference>
<feature type="transmembrane region" description="Helical" evidence="6">
    <location>
        <begin position="299"/>
        <end position="322"/>
    </location>
</feature>
<keyword evidence="2 6" id="KW-0812">Transmembrane</keyword>
<dbReference type="InterPro" id="IPR036259">
    <property type="entry name" value="MFS_trans_sf"/>
</dbReference>
<reference evidence="8 9" key="1">
    <citation type="submission" date="2024-10" db="EMBL/GenBank/DDBJ databases">
        <title>Updated reference genomes for cyclostephanoid diatoms.</title>
        <authorList>
            <person name="Roberts W.R."/>
            <person name="Alverson A.J."/>
        </authorList>
    </citation>
    <scope>NUCLEOTIDE SEQUENCE [LARGE SCALE GENOMIC DNA]</scope>
    <source>
        <strain evidence="8 9">AJA010-31</strain>
    </source>
</reference>
<comment type="subcellular location">
    <subcellularLocation>
        <location evidence="1">Membrane</location>
        <topology evidence="1">Multi-pass membrane protein</topology>
    </subcellularLocation>
</comment>
<dbReference type="PANTHER" id="PTHR11662">
    <property type="entry name" value="SOLUTE CARRIER FAMILY 17"/>
    <property type="match status" value="1"/>
</dbReference>